<evidence type="ECO:0000313" key="1">
    <source>
        <dbReference type="EMBL" id="KTB37700.1"/>
    </source>
</evidence>
<dbReference type="Proteomes" id="UP000054988">
    <property type="component" value="Unassembled WGS sequence"/>
</dbReference>
<organism evidence="1 2">
    <name type="scientific">Moniliophthora roreri</name>
    <name type="common">Frosty pod rot fungus</name>
    <name type="synonym">Monilia roreri</name>
    <dbReference type="NCBI Taxonomy" id="221103"/>
    <lineage>
        <taxon>Eukaryota</taxon>
        <taxon>Fungi</taxon>
        <taxon>Dikarya</taxon>
        <taxon>Basidiomycota</taxon>
        <taxon>Agaricomycotina</taxon>
        <taxon>Agaricomycetes</taxon>
        <taxon>Agaricomycetidae</taxon>
        <taxon>Agaricales</taxon>
        <taxon>Marasmiineae</taxon>
        <taxon>Marasmiaceae</taxon>
        <taxon>Moniliophthora</taxon>
    </lineage>
</organism>
<dbReference type="AlphaFoldDB" id="A0A0W0FN37"/>
<dbReference type="EMBL" id="LATX01001827">
    <property type="protein sequence ID" value="KTB37700.1"/>
    <property type="molecule type" value="Genomic_DNA"/>
</dbReference>
<accession>A0A0W0FN37</accession>
<gene>
    <name evidence="1" type="ORF">WG66_9733</name>
</gene>
<comment type="caution">
    <text evidence="1">The sequence shown here is derived from an EMBL/GenBank/DDBJ whole genome shotgun (WGS) entry which is preliminary data.</text>
</comment>
<protein>
    <submittedName>
        <fullName evidence="1">Uncharacterized protein</fullName>
    </submittedName>
</protein>
<evidence type="ECO:0000313" key="2">
    <source>
        <dbReference type="Proteomes" id="UP000054988"/>
    </source>
</evidence>
<proteinExistence type="predicted"/>
<sequence>MIQMNSGLANSLFSHTYTVDARQLILGLTRLTCHI</sequence>
<reference evidence="1 2" key="1">
    <citation type="submission" date="2015-12" db="EMBL/GenBank/DDBJ databases">
        <title>Draft genome sequence of Moniliophthora roreri, the causal agent of frosty pod rot of cacao.</title>
        <authorList>
            <person name="Aime M.C."/>
            <person name="Diaz-Valderrama J.R."/>
            <person name="Kijpornyongpan T."/>
            <person name="Phillips-Mora W."/>
        </authorList>
    </citation>
    <scope>NUCLEOTIDE SEQUENCE [LARGE SCALE GENOMIC DNA]</scope>
    <source>
        <strain evidence="1 2">MCA 2952</strain>
    </source>
</reference>
<name>A0A0W0FN37_MONRR</name>